<protein>
    <submittedName>
        <fullName evidence="1">Uncharacterized protein</fullName>
    </submittedName>
</protein>
<keyword evidence="2" id="KW-1185">Reference proteome</keyword>
<comment type="caution">
    <text evidence="1">The sequence shown here is derived from an EMBL/GenBank/DDBJ whole genome shotgun (WGS) entry which is preliminary data.</text>
</comment>
<dbReference type="AlphaFoldDB" id="A0AAQ4EIM4"/>
<accession>A0AAQ4EIM4</accession>
<sequence length="89" mass="10259">MIKVAEKACIGVQLCYSYNAHKKTQSDITFRQAVRKCILTASRAFKAIKPEALAFTEEQFESMMQHFNVSKRNFFLPSFTHGVLVQREL</sequence>
<evidence type="ECO:0000313" key="1">
    <source>
        <dbReference type="EMBL" id="KAK8774540.1"/>
    </source>
</evidence>
<name>A0AAQ4EIM4_AMBAM</name>
<reference evidence="1 2" key="1">
    <citation type="journal article" date="2023" name="Arcadia Sci">
        <title>De novo assembly of a long-read Amblyomma americanum tick genome.</title>
        <authorList>
            <person name="Chou S."/>
            <person name="Poskanzer K.E."/>
            <person name="Rollins M."/>
            <person name="Thuy-Boun P.S."/>
        </authorList>
    </citation>
    <scope>NUCLEOTIDE SEQUENCE [LARGE SCALE GENOMIC DNA]</scope>
    <source>
        <strain evidence="1">F_SG_1</strain>
        <tissue evidence="1">Salivary glands</tissue>
    </source>
</reference>
<proteinExistence type="predicted"/>
<dbReference type="EMBL" id="JARKHS020015330">
    <property type="protein sequence ID" value="KAK8774540.1"/>
    <property type="molecule type" value="Genomic_DNA"/>
</dbReference>
<organism evidence="1 2">
    <name type="scientific">Amblyomma americanum</name>
    <name type="common">Lone star tick</name>
    <dbReference type="NCBI Taxonomy" id="6943"/>
    <lineage>
        <taxon>Eukaryota</taxon>
        <taxon>Metazoa</taxon>
        <taxon>Ecdysozoa</taxon>
        <taxon>Arthropoda</taxon>
        <taxon>Chelicerata</taxon>
        <taxon>Arachnida</taxon>
        <taxon>Acari</taxon>
        <taxon>Parasitiformes</taxon>
        <taxon>Ixodida</taxon>
        <taxon>Ixodoidea</taxon>
        <taxon>Ixodidae</taxon>
        <taxon>Amblyomminae</taxon>
        <taxon>Amblyomma</taxon>
    </lineage>
</organism>
<evidence type="ECO:0000313" key="2">
    <source>
        <dbReference type="Proteomes" id="UP001321473"/>
    </source>
</evidence>
<gene>
    <name evidence="1" type="ORF">V5799_010923</name>
</gene>
<dbReference type="Proteomes" id="UP001321473">
    <property type="component" value="Unassembled WGS sequence"/>
</dbReference>